<keyword evidence="4 6" id="KW-1133">Transmembrane helix</keyword>
<feature type="transmembrane region" description="Helical" evidence="6">
    <location>
        <begin position="180"/>
        <end position="201"/>
    </location>
</feature>
<evidence type="ECO:0000256" key="6">
    <source>
        <dbReference type="SAM" id="Phobius"/>
    </source>
</evidence>
<dbReference type="AlphaFoldDB" id="A0A850T5E9"/>
<feature type="domain" description="EamA" evidence="7">
    <location>
        <begin position="152"/>
        <end position="284"/>
    </location>
</feature>
<evidence type="ECO:0000259" key="7">
    <source>
        <dbReference type="Pfam" id="PF00892"/>
    </source>
</evidence>
<keyword evidence="3 6" id="KW-0812">Transmembrane</keyword>
<sequence>MILQNKKLKIAGAYILLILTTFFWGVTFVVVKDAVNQVDVFVFLAQRFLAASCILLLLWPFLKRPIDGKTLLKGSVLGIMLFGGFALQTLALLYTSASNTAFLTGLNVIFVPLLYAVIFKKAIAAKSLAGAGLAFMGLYLLCATGTNWSFNKGDLLGFACSICIAIHIIYTGKYAREYDVYWLTTIQLAVIGLLSLLIAYFTGYDALVWYPEIRDALIICVLFATIFAFLVQTGMQQFISPSSTALIFCLEPVFAAICAYFLIDENIGVKGLIGAGLILLGMILSEIKFKKKSHVLKYKFSPDPALSKSDH</sequence>
<comment type="caution">
    <text evidence="8">The sequence shown here is derived from an EMBL/GenBank/DDBJ whole genome shotgun (WGS) entry which is preliminary data.</text>
</comment>
<keyword evidence="5 6" id="KW-0472">Membrane</keyword>
<evidence type="ECO:0000256" key="2">
    <source>
        <dbReference type="ARBA" id="ARBA00022475"/>
    </source>
</evidence>
<feature type="transmembrane region" description="Helical" evidence="6">
    <location>
        <begin position="12"/>
        <end position="31"/>
    </location>
</feature>
<organism evidence="8 9">
    <name type="scientific">Desulfobacter latus</name>
    <dbReference type="NCBI Taxonomy" id="2292"/>
    <lineage>
        <taxon>Bacteria</taxon>
        <taxon>Pseudomonadati</taxon>
        <taxon>Thermodesulfobacteriota</taxon>
        <taxon>Desulfobacteria</taxon>
        <taxon>Desulfobacterales</taxon>
        <taxon>Desulfobacteraceae</taxon>
        <taxon>Desulfobacter</taxon>
    </lineage>
</organism>
<comment type="subcellular location">
    <subcellularLocation>
        <location evidence="1">Cell membrane</location>
        <topology evidence="1">Multi-pass membrane protein</topology>
    </subcellularLocation>
</comment>
<evidence type="ECO:0000256" key="1">
    <source>
        <dbReference type="ARBA" id="ARBA00004651"/>
    </source>
</evidence>
<dbReference type="SUPFAM" id="SSF103481">
    <property type="entry name" value="Multidrug resistance efflux transporter EmrE"/>
    <property type="match status" value="2"/>
</dbReference>
<evidence type="ECO:0000256" key="4">
    <source>
        <dbReference type="ARBA" id="ARBA00022989"/>
    </source>
</evidence>
<evidence type="ECO:0000256" key="5">
    <source>
        <dbReference type="ARBA" id="ARBA00023136"/>
    </source>
</evidence>
<evidence type="ECO:0000313" key="9">
    <source>
        <dbReference type="Proteomes" id="UP000553343"/>
    </source>
</evidence>
<proteinExistence type="predicted"/>
<gene>
    <name evidence="8" type="ORF">HXW94_00715</name>
</gene>
<dbReference type="RefSeq" id="WP_178364981.1">
    <property type="nucleotide sequence ID" value="NZ_JACADJ010000002.1"/>
</dbReference>
<feature type="transmembrane region" description="Helical" evidence="6">
    <location>
        <begin position="100"/>
        <end position="119"/>
    </location>
</feature>
<feature type="transmembrane region" description="Helical" evidence="6">
    <location>
        <begin position="213"/>
        <end position="231"/>
    </location>
</feature>
<accession>A0A850T5E9</accession>
<dbReference type="InterPro" id="IPR051258">
    <property type="entry name" value="Diverse_Substrate_Transporter"/>
</dbReference>
<feature type="transmembrane region" description="Helical" evidence="6">
    <location>
        <begin position="156"/>
        <end position="173"/>
    </location>
</feature>
<dbReference type="Pfam" id="PF00892">
    <property type="entry name" value="EamA"/>
    <property type="match status" value="2"/>
</dbReference>
<feature type="transmembrane region" description="Helical" evidence="6">
    <location>
        <begin position="131"/>
        <end position="150"/>
    </location>
</feature>
<dbReference type="Proteomes" id="UP000553343">
    <property type="component" value="Unassembled WGS sequence"/>
</dbReference>
<protein>
    <submittedName>
        <fullName evidence="8">DMT family transporter</fullName>
    </submittedName>
</protein>
<name>A0A850T5E9_9BACT</name>
<evidence type="ECO:0000256" key="3">
    <source>
        <dbReference type="ARBA" id="ARBA00022692"/>
    </source>
</evidence>
<feature type="transmembrane region" description="Helical" evidence="6">
    <location>
        <begin position="243"/>
        <end position="263"/>
    </location>
</feature>
<feature type="transmembrane region" description="Helical" evidence="6">
    <location>
        <begin position="43"/>
        <end position="62"/>
    </location>
</feature>
<dbReference type="PANTHER" id="PTHR42920:SF5">
    <property type="entry name" value="EAMA DOMAIN-CONTAINING PROTEIN"/>
    <property type="match status" value="1"/>
</dbReference>
<dbReference type="InterPro" id="IPR037185">
    <property type="entry name" value="EmrE-like"/>
</dbReference>
<dbReference type="GO" id="GO:0005886">
    <property type="term" value="C:plasma membrane"/>
    <property type="evidence" value="ECO:0007669"/>
    <property type="project" value="UniProtKB-SubCell"/>
</dbReference>
<evidence type="ECO:0000313" key="8">
    <source>
        <dbReference type="EMBL" id="NWH03528.1"/>
    </source>
</evidence>
<reference evidence="8 9" key="1">
    <citation type="submission" date="2020-06" db="EMBL/GenBank/DDBJ databases">
        <title>High-quality draft genome of sulfate reducer Desulfobacter latus type strain AcrS2 isolated from marine sediment.</title>
        <authorList>
            <person name="Hoppe M."/>
            <person name="Larsen C.K."/>
            <person name="Marshall I.P.G."/>
            <person name="Schramm A."/>
            <person name="Marietou A.G."/>
        </authorList>
    </citation>
    <scope>NUCLEOTIDE SEQUENCE [LARGE SCALE GENOMIC DNA]</scope>
    <source>
        <strain evidence="8 9">AcRS2</strain>
    </source>
</reference>
<dbReference type="PANTHER" id="PTHR42920">
    <property type="entry name" value="OS03G0707200 PROTEIN-RELATED"/>
    <property type="match status" value="1"/>
</dbReference>
<feature type="transmembrane region" description="Helical" evidence="6">
    <location>
        <begin position="269"/>
        <end position="289"/>
    </location>
</feature>
<dbReference type="InterPro" id="IPR000620">
    <property type="entry name" value="EamA_dom"/>
</dbReference>
<keyword evidence="2" id="KW-1003">Cell membrane</keyword>
<feature type="domain" description="EamA" evidence="7">
    <location>
        <begin position="13"/>
        <end position="141"/>
    </location>
</feature>
<dbReference type="EMBL" id="JACADJ010000002">
    <property type="protein sequence ID" value="NWH03528.1"/>
    <property type="molecule type" value="Genomic_DNA"/>
</dbReference>
<keyword evidence="9" id="KW-1185">Reference proteome</keyword>
<feature type="transmembrane region" description="Helical" evidence="6">
    <location>
        <begin position="74"/>
        <end position="94"/>
    </location>
</feature>